<dbReference type="Proteomes" id="UP000239485">
    <property type="component" value="Unassembled WGS sequence"/>
</dbReference>
<proteinExistence type="predicted"/>
<dbReference type="Pfam" id="PF15561">
    <property type="entry name" value="Imm15"/>
    <property type="match status" value="1"/>
</dbReference>
<dbReference type="OrthoDB" id="3543739at2"/>
<evidence type="ECO:0000313" key="2">
    <source>
        <dbReference type="EMBL" id="PPK89822.1"/>
    </source>
</evidence>
<evidence type="ECO:0000256" key="1">
    <source>
        <dbReference type="SAM" id="MobiDB-lite"/>
    </source>
</evidence>
<feature type="region of interest" description="Disordered" evidence="1">
    <location>
        <begin position="86"/>
        <end position="110"/>
    </location>
</feature>
<comment type="caution">
    <text evidence="2">The sequence shown here is derived from an EMBL/GenBank/DDBJ whole genome shotgun (WGS) entry which is preliminary data.</text>
</comment>
<dbReference type="EMBL" id="PTJD01000030">
    <property type="protein sequence ID" value="PPK89822.1"/>
    <property type="molecule type" value="Genomic_DNA"/>
</dbReference>
<protein>
    <submittedName>
        <fullName evidence="2">Immunity protein 15 of polymorphic toxin system</fullName>
    </submittedName>
</protein>
<organism evidence="2 3">
    <name type="scientific">Kineococcus xinjiangensis</name>
    <dbReference type="NCBI Taxonomy" id="512762"/>
    <lineage>
        <taxon>Bacteria</taxon>
        <taxon>Bacillati</taxon>
        <taxon>Actinomycetota</taxon>
        <taxon>Actinomycetes</taxon>
        <taxon>Kineosporiales</taxon>
        <taxon>Kineosporiaceae</taxon>
        <taxon>Kineococcus</taxon>
    </lineage>
</organism>
<sequence length="110" mass="12205">MALGVDADLRPAFAKLLQVEGLDDLDRLTGSVNTFDEPPLSSRCDHIAFLKHLPVTEANTQLIRAAVEHLDRINAHLEAEPPRRVRRLPTLRLRPVSGSGGERSEPARPR</sequence>
<dbReference type="InterPro" id="IPR028264">
    <property type="entry name" value="Imm15"/>
</dbReference>
<gene>
    <name evidence="2" type="ORF">CLV92_13011</name>
</gene>
<dbReference type="RefSeq" id="WP_146099722.1">
    <property type="nucleotide sequence ID" value="NZ_PTJD01000030.1"/>
</dbReference>
<name>A0A2S6IBV6_9ACTN</name>
<keyword evidence="3" id="KW-1185">Reference proteome</keyword>
<dbReference type="AlphaFoldDB" id="A0A2S6IBV6"/>
<reference evidence="2 3" key="1">
    <citation type="submission" date="2018-02" db="EMBL/GenBank/DDBJ databases">
        <title>Genomic Encyclopedia of Archaeal and Bacterial Type Strains, Phase II (KMG-II): from individual species to whole genera.</title>
        <authorList>
            <person name="Goeker M."/>
        </authorList>
    </citation>
    <scope>NUCLEOTIDE SEQUENCE [LARGE SCALE GENOMIC DNA]</scope>
    <source>
        <strain evidence="2 3">DSM 22857</strain>
    </source>
</reference>
<feature type="non-terminal residue" evidence="2">
    <location>
        <position position="110"/>
    </location>
</feature>
<accession>A0A2S6IBV6</accession>
<evidence type="ECO:0000313" key="3">
    <source>
        <dbReference type="Proteomes" id="UP000239485"/>
    </source>
</evidence>